<dbReference type="Proteomes" id="UP001597114">
    <property type="component" value="Unassembled WGS sequence"/>
</dbReference>
<reference evidence="2" key="1">
    <citation type="journal article" date="2019" name="Int. J. Syst. Evol. Microbiol.">
        <title>The Global Catalogue of Microorganisms (GCM) 10K type strain sequencing project: providing services to taxonomists for standard genome sequencing and annotation.</title>
        <authorList>
            <consortium name="The Broad Institute Genomics Platform"/>
            <consortium name="The Broad Institute Genome Sequencing Center for Infectious Disease"/>
            <person name="Wu L."/>
            <person name="Ma J."/>
        </authorList>
    </citation>
    <scope>NUCLEOTIDE SEQUENCE [LARGE SCALE GENOMIC DNA]</scope>
    <source>
        <strain evidence="2">CCM 7043</strain>
    </source>
</reference>
<dbReference type="Pfam" id="PF14871">
    <property type="entry name" value="GHL6"/>
    <property type="match status" value="1"/>
</dbReference>
<dbReference type="SUPFAM" id="SSF51445">
    <property type="entry name" value="(Trans)glycosidases"/>
    <property type="match status" value="1"/>
</dbReference>
<evidence type="ECO:0000313" key="2">
    <source>
        <dbReference type="Proteomes" id="UP001597114"/>
    </source>
</evidence>
<dbReference type="InterPro" id="IPR017853">
    <property type="entry name" value="GH"/>
</dbReference>
<sequence>MQQLRSVEPTLPGLARSATGLAGPMRWGQLTLAERDLENFDADEWIGLFERTRVDGVCLSAAGYVAYYPTDVPLHHRSAWLGDHDHLGDLIAGARVRGISVLLRSDPHAVHQDAFDAHPEWISVDADGNPRPHQSMPGAWLTCVLGSYGQGFMTEVHREIARRYDVLGIFCNRWAGSGICYCERCRADFRAFSGYEIPVEPDQADPAQRALHVWREDRLLALIDRWSAAVAEERPGTVFIPNGGGGALSELDTTRLAGHVPGLFADRQARHGLMALWASGKSAKEYRAVMREKPVGGIFGVGLEERYRWKDSVQSPSEFRLWVAGLIAHGSRPWYTKFGGHLRDPRWIDTVAEIYEGAERAERYLRNERPLAEVGLVFSQQNARYYGGADPQGRVEDHVLGMYQALVEARIPFEMVHDGLLDEEHLRGMRTLVLANAAALSDGQCEQIRSFVRRGGAVVATHETSRYDERGVRRDDFGLADLFGATGAGEVIGPVCNSYLELGDGPAATGFDGAHWIINGVYRVPVIDTTAPGERVDSGVRLVPAYPNLPMEELYPREPTGDQQVLLREYGDGRVAYLPWDIDRTFWEILNPDHGRLIANVLDWATPGPRVLDVQGPGLLDVSVWQQAGSVTVHLVNLTNPMALKGLVRELYPVGPLRITLRLPKAVTARAVSLARRRESLPFRQQGGQVTIELDRLVDHEIIAIDL</sequence>
<dbReference type="InterPro" id="IPR028212">
    <property type="entry name" value="GHL6"/>
</dbReference>
<protein>
    <submittedName>
        <fullName evidence="1">Alpha-amylase family protein</fullName>
    </submittedName>
</protein>
<dbReference type="InterPro" id="IPR029062">
    <property type="entry name" value="Class_I_gatase-like"/>
</dbReference>
<gene>
    <name evidence="1" type="ORF">ACFSJD_43240</name>
</gene>
<dbReference type="SUPFAM" id="SSF52317">
    <property type="entry name" value="Class I glutamine amidotransferase-like"/>
    <property type="match status" value="1"/>
</dbReference>
<comment type="caution">
    <text evidence="1">The sequence shown here is derived from an EMBL/GenBank/DDBJ whole genome shotgun (WGS) entry which is preliminary data.</text>
</comment>
<dbReference type="RefSeq" id="WP_344717463.1">
    <property type="nucleotide sequence ID" value="NZ_BAAAUS010000001.1"/>
</dbReference>
<dbReference type="EMBL" id="JBHUCO010000082">
    <property type="protein sequence ID" value="MFD1524364.1"/>
    <property type="molecule type" value="Genomic_DNA"/>
</dbReference>
<dbReference type="CDD" id="cd03143">
    <property type="entry name" value="A4_beta-galactosidase_middle_domain"/>
    <property type="match status" value="1"/>
</dbReference>
<dbReference type="Gene3D" id="3.40.50.880">
    <property type="match status" value="1"/>
</dbReference>
<keyword evidence="2" id="KW-1185">Reference proteome</keyword>
<proteinExistence type="predicted"/>
<dbReference type="Gene3D" id="3.20.20.80">
    <property type="entry name" value="Glycosidases"/>
    <property type="match status" value="1"/>
</dbReference>
<evidence type="ECO:0000313" key="1">
    <source>
        <dbReference type="EMBL" id="MFD1524364.1"/>
    </source>
</evidence>
<organism evidence="1 2">
    <name type="scientific">Pseudonocardia yunnanensis</name>
    <dbReference type="NCBI Taxonomy" id="58107"/>
    <lineage>
        <taxon>Bacteria</taxon>
        <taxon>Bacillati</taxon>
        <taxon>Actinomycetota</taxon>
        <taxon>Actinomycetes</taxon>
        <taxon>Pseudonocardiales</taxon>
        <taxon>Pseudonocardiaceae</taxon>
        <taxon>Pseudonocardia</taxon>
    </lineage>
</organism>
<name>A0ABW4FCS5_9PSEU</name>
<accession>A0ABW4FCS5</accession>